<keyword evidence="2" id="KW-0012">Acyltransferase</keyword>
<dbReference type="InterPro" id="IPR000182">
    <property type="entry name" value="GNAT_dom"/>
</dbReference>
<dbReference type="AlphaFoldDB" id="A0A8J8CKJ2"/>
<evidence type="ECO:0000259" key="3">
    <source>
        <dbReference type="PROSITE" id="PS51186"/>
    </source>
</evidence>
<keyword evidence="5" id="KW-1185">Reference proteome</keyword>
<evidence type="ECO:0000313" key="4">
    <source>
        <dbReference type="EMBL" id="NDJ19609.1"/>
    </source>
</evidence>
<gene>
    <name evidence="4" type="ORF">GS601_20350</name>
</gene>
<keyword evidence="1" id="KW-0808">Transferase</keyword>
<dbReference type="PANTHER" id="PTHR43877">
    <property type="entry name" value="AMINOALKYLPHOSPHONATE N-ACETYLTRANSFERASE-RELATED-RELATED"/>
    <property type="match status" value="1"/>
</dbReference>
<dbReference type="SUPFAM" id="SSF55729">
    <property type="entry name" value="Acyl-CoA N-acyltransferases (Nat)"/>
    <property type="match status" value="1"/>
</dbReference>
<dbReference type="Gene3D" id="3.40.630.30">
    <property type="match status" value="1"/>
</dbReference>
<name>A0A8J8CKJ2_9CYAN</name>
<dbReference type="InterPro" id="IPR050832">
    <property type="entry name" value="Bact_Acetyltransf"/>
</dbReference>
<dbReference type="Pfam" id="PF00583">
    <property type="entry name" value="Acetyltransf_1"/>
    <property type="match status" value="1"/>
</dbReference>
<evidence type="ECO:0000256" key="1">
    <source>
        <dbReference type="ARBA" id="ARBA00022679"/>
    </source>
</evidence>
<comment type="caution">
    <text evidence="4">The sequence shown here is derived from an EMBL/GenBank/DDBJ whole genome shotgun (WGS) entry which is preliminary data.</text>
</comment>
<reference evidence="4" key="1">
    <citation type="submission" date="2019-12" db="EMBL/GenBank/DDBJ databases">
        <title>High-Quality draft genome sequences of three cyanobacteria isolated from the limestone walls of the Old Cathedral of Coimbra.</title>
        <authorList>
            <person name="Tiago I."/>
            <person name="Soares F."/>
            <person name="Portugal A."/>
        </authorList>
    </citation>
    <scope>NUCLEOTIDE SEQUENCE</scope>
    <source>
        <strain evidence="4">A</strain>
    </source>
</reference>
<protein>
    <submittedName>
        <fullName evidence="4">GNAT family N-acetyltransferase</fullName>
    </submittedName>
</protein>
<accession>A0A8J8CKJ2</accession>
<dbReference type="InterPro" id="IPR016181">
    <property type="entry name" value="Acyl_CoA_acyltransferase"/>
</dbReference>
<evidence type="ECO:0000256" key="2">
    <source>
        <dbReference type="ARBA" id="ARBA00023315"/>
    </source>
</evidence>
<dbReference type="EMBL" id="WVIE01000034">
    <property type="protein sequence ID" value="NDJ19609.1"/>
    <property type="molecule type" value="Genomic_DNA"/>
</dbReference>
<organism evidence="4 5">
    <name type="scientific">Myxacorys almedinensis A</name>
    <dbReference type="NCBI Taxonomy" id="2690445"/>
    <lineage>
        <taxon>Bacteria</taxon>
        <taxon>Bacillati</taxon>
        <taxon>Cyanobacteriota</taxon>
        <taxon>Cyanophyceae</taxon>
        <taxon>Leptolyngbyales</taxon>
        <taxon>Leptolyngbyaceae</taxon>
        <taxon>Myxacorys</taxon>
        <taxon>Myxacorys almedinensis</taxon>
    </lineage>
</organism>
<proteinExistence type="predicted"/>
<dbReference type="GO" id="GO:0016747">
    <property type="term" value="F:acyltransferase activity, transferring groups other than amino-acyl groups"/>
    <property type="evidence" value="ECO:0007669"/>
    <property type="project" value="InterPro"/>
</dbReference>
<evidence type="ECO:0000313" key="5">
    <source>
        <dbReference type="Proteomes" id="UP000646053"/>
    </source>
</evidence>
<dbReference type="CDD" id="cd04301">
    <property type="entry name" value="NAT_SF"/>
    <property type="match status" value="1"/>
</dbReference>
<sequence length="213" mass="23145">MKNIMPVKTVFRAATLADCSTLAQLFQTASDGVSDYIWKTLSSQYPGLTPLEIGAKRYANAESLFSYKNCVIAECRGNPVGMMLTFPAAGIEDLMASETPEVPPSTSSVDSPEADVLAPYSLEAPGTWYICALAVFPEFRGQGIGTELLSIAHQQAAERGLSDLSLLCFEQNTDALRLYQRHGFEIVDRAKVVPHPLIHYTGDILLMTAPVQA</sequence>
<feature type="domain" description="N-acetyltransferase" evidence="3">
    <location>
        <begin position="9"/>
        <end position="210"/>
    </location>
</feature>
<dbReference type="PROSITE" id="PS51186">
    <property type="entry name" value="GNAT"/>
    <property type="match status" value="1"/>
</dbReference>
<dbReference type="Proteomes" id="UP000646053">
    <property type="component" value="Unassembled WGS sequence"/>
</dbReference>